<evidence type="ECO:0000313" key="2">
    <source>
        <dbReference type="Proteomes" id="UP000828390"/>
    </source>
</evidence>
<protein>
    <submittedName>
        <fullName evidence="1">Uncharacterized protein</fullName>
    </submittedName>
</protein>
<proteinExistence type="predicted"/>
<organism evidence="1 2">
    <name type="scientific">Dreissena polymorpha</name>
    <name type="common">Zebra mussel</name>
    <name type="synonym">Mytilus polymorpha</name>
    <dbReference type="NCBI Taxonomy" id="45954"/>
    <lineage>
        <taxon>Eukaryota</taxon>
        <taxon>Metazoa</taxon>
        <taxon>Spiralia</taxon>
        <taxon>Lophotrochozoa</taxon>
        <taxon>Mollusca</taxon>
        <taxon>Bivalvia</taxon>
        <taxon>Autobranchia</taxon>
        <taxon>Heteroconchia</taxon>
        <taxon>Euheterodonta</taxon>
        <taxon>Imparidentia</taxon>
        <taxon>Neoheterodontei</taxon>
        <taxon>Myida</taxon>
        <taxon>Dreissenoidea</taxon>
        <taxon>Dreissenidae</taxon>
        <taxon>Dreissena</taxon>
    </lineage>
</organism>
<comment type="caution">
    <text evidence="1">The sequence shown here is derived from an EMBL/GenBank/DDBJ whole genome shotgun (WGS) entry which is preliminary data.</text>
</comment>
<dbReference type="AlphaFoldDB" id="A0A9D4KVS9"/>
<reference evidence="1" key="1">
    <citation type="journal article" date="2019" name="bioRxiv">
        <title>The Genome of the Zebra Mussel, Dreissena polymorpha: A Resource for Invasive Species Research.</title>
        <authorList>
            <person name="McCartney M.A."/>
            <person name="Auch B."/>
            <person name="Kono T."/>
            <person name="Mallez S."/>
            <person name="Zhang Y."/>
            <person name="Obille A."/>
            <person name="Becker A."/>
            <person name="Abrahante J.E."/>
            <person name="Garbe J."/>
            <person name="Badalamenti J.P."/>
            <person name="Herman A."/>
            <person name="Mangelson H."/>
            <person name="Liachko I."/>
            <person name="Sullivan S."/>
            <person name="Sone E.D."/>
            <person name="Koren S."/>
            <person name="Silverstein K.A.T."/>
            <person name="Beckman K.B."/>
            <person name="Gohl D.M."/>
        </authorList>
    </citation>
    <scope>NUCLEOTIDE SEQUENCE</scope>
    <source>
        <strain evidence="1">Duluth1</strain>
        <tissue evidence="1">Whole animal</tissue>
    </source>
</reference>
<dbReference type="EMBL" id="JAIWYP010000003">
    <property type="protein sequence ID" value="KAH3847025.1"/>
    <property type="molecule type" value="Genomic_DNA"/>
</dbReference>
<evidence type="ECO:0000313" key="1">
    <source>
        <dbReference type="EMBL" id="KAH3847025.1"/>
    </source>
</evidence>
<reference evidence="1" key="2">
    <citation type="submission" date="2020-11" db="EMBL/GenBank/DDBJ databases">
        <authorList>
            <person name="McCartney M.A."/>
            <person name="Auch B."/>
            <person name="Kono T."/>
            <person name="Mallez S."/>
            <person name="Becker A."/>
            <person name="Gohl D.M."/>
            <person name="Silverstein K.A.T."/>
            <person name="Koren S."/>
            <person name="Bechman K.B."/>
            <person name="Herman A."/>
            <person name="Abrahante J.E."/>
            <person name="Garbe J."/>
        </authorList>
    </citation>
    <scope>NUCLEOTIDE SEQUENCE</scope>
    <source>
        <strain evidence="1">Duluth1</strain>
        <tissue evidence="1">Whole animal</tissue>
    </source>
</reference>
<accession>A0A9D4KVS9</accession>
<sequence length="58" mass="6499">MDSKFDAAPKQFAQLFIICVPFEEPNVSAVHGFLPSNSQVCYKEFFSALLDACLKKNI</sequence>
<keyword evidence="2" id="KW-1185">Reference proteome</keyword>
<dbReference type="Proteomes" id="UP000828390">
    <property type="component" value="Unassembled WGS sequence"/>
</dbReference>
<gene>
    <name evidence="1" type="ORF">DPMN_089337</name>
</gene>
<name>A0A9D4KVS9_DREPO</name>